<accession>A0A3E1P3F4</accession>
<dbReference type="Gene3D" id="3.40.50.1820">
    <property type="entry name" value="alpha/beta hydrolase"/>
    <property type="match status" value="1"/>
</dbReference>
<gene>
    <name evidence="3" type="ORF">DXN04_15675</name>
</gene>
<proteinExistence type="predicted"/>
<dbReference type="Pfam" id="PF00326">
    <property type="entry name" value="Peptidase_S9"/>
    <property type="match status" value="1"/>
</dbReference>
<name>A0A3E1P3F4_9BACT</name>
<dbReference type="Proteomes" id="UP000261174">
    <property type="component" value="Unassembled WGS sequence"/>
</dbReference>
<evidence type="ECO:0000256" key="1">
    <source>
        <dbReference type="ARBA" id="ARBA00022801"/>
    </source>
</evidence>
<dbReference type="GO" id="GO:0004252">
    <property type="term" value="F:serine-type endopeptidase activity"/>
    <property type="evidence" value="ECO:0007669"/>
    <property type="project" value="TreeGrafter"/>
</dbReference>
<keyword evidence="4" id="KW-1185">Reference proteome</keyword>
<protein>
    <submittedName>
        <fullName evidence="3">S9 family peptidase</fullName>
    </submittedName>
</protein>
<dbReference type="SUPFAM" id="SSF82171">
    <property type="entry name" value="DPP6 N-terminal domain-like"/>
    <property type="match status" value="1"/>
</dbReference>
<dbReference type="InterPro" id="IPR001375">
    <property type="entry name" value="Peptidase_S9_cat"/>
</dbReference>
<feature type="domain" description="Peptidase S9 prolyl oligopeptidase catalytic" evidence="2">
    <location>
        <begin position="669"/>
        <end position="839"/>
    </location>
</feature>
<keyword evidence="1" id="KW-0378">Hydrolase</keyword>
<dbReference type="OrthoDB" id="9812921at2"/>
<evidence type="ECO:0000259" key="2">
    <source>
        <dbReference type="Pfam" id="PF00326"/>
    </source>
</evidence>
<sequence>MKKSILTSLIILIFIHFDYGQHLSKPLLDTSDLKNFPTLIYSYYLISNNGKYICFDKERPVVERNVSSKIAIVKAINGNWQTEIDLDGNATFTSDSKYLIFKKYSNKVLTSLELGTNKIDSFPNVKDDQIINESGSMISFIEKENNLVILDLNNNKKKKFENCLYYKQSYDGKVIAFVAHENDLNCLYKVDIKTGKKNLIWKGNNIIENLILDSKGNHIAFSVNSALFLYDINNGKKITPLEIPNVKEFLGLVSPDLVRFSNSGKLLFFNMTQPVPTEASSATQVGISSYLDGIFNINLPLSPTRYTCAYNSITHKFKRIEHENESIKKVSEDEKKIFIESSEAPGIQFYWNKKSHHKDYILFIDTEDTVRIQTDYIDNNMSPSGNFVIGSYQPWGNIFSTDVSEKVVSNLTSELPIPEFNNFQEKPQTQRSRGLFFKNFMSTDSNIIVSDYYDLWMINCKNSFSPINLTNGLGRKHHIIFRTIPDNLSCKRNEDIIISAFNEENKQTGFYKIKVGIKKDPELLSMGNYTYDEIKKAKSANIWVVKRMSATNSPNYFWTNDFKTFQPLSNIEPEKKYNWFTTELIKYTTKTGETYNAMLYKPENFDSTKKYPVLFNFYEQESFKLNHFRLPGYTSIYYFNIPLMLNHGYLVCVPDIHFKIGETANSIVNCVEGAADYISHLPYVDSTHYGASGGSFGGYGVNCLAALSHKFSALVSISGVSDLVSAYGNIPGLREEIYENGQVRMGVSLAKDPERYLRNSPITYTKNVNTPLLIVITKIDGNVNIQQGIEFFISLRRCGKKAWLIRYLSENSTHGVSNIDDQRDLYIRMTQFFDFYLKGKPIPKWMTESISTQQTHMRSSTEYDYVIPSPPSGLPIDSI</sequence>
<evidence type="ECO:0000313" key="4">
    <source>
        <dbReference type="Proteomes" id="UP000261174"/>
    </source>
</evidence>
<dbReference type="RefSeq" id="WP_116854284.1">
    <property type="nucleotide sequence ID" value="NZ_QTJV01000004.1"/>
</dbReference>
<reference evidence="3 4" key="1">
    <citation type="submission" date="2018-08" db="EMBL/GenBank/DDBJ databases">
        <title>Chitinophaga sp. K20C18050901, a novel bacterium isolated from forest soil.</title>
        <authorList>
            <person name="Wang C."/>
        </authorList>
    </citation>
    <scope>NUCLEOTIDE SEQUENCE [LARGE SCALE GENOMIC DNA]</scope>
    <source>
        <strain evidence="3 4">K20C18050901</strain>
    </source>
</reference>
<evidence type="ECO:0000313" key="3">
    <source>
        <dbReference type="EMBL" id="RFM34702.1"/>
    </source>
</evidence>
<dbReference type="EMBL" id="QTJV01000004">
    <property type="protein sequence ID" value="RFM34702.1"/>
    <property type="molecule type" value="Genomic_DNA"/>
</dbReference>
<comment type="caution">
    <text evidence="3">The sequence shown here is derived from an EMBL/GenBank/DDBJ whole genome shotgun (WGS) entry which is preliminary data.</text>
</comment>
<dbReference type="InterPro" id="IPR029058">
    <property type="entry name" value="AB_hydrolase_fold"/>
</dbReference>
<dbReference type="SUPFAM" id="SSF53474">
    <property type="entry name" value="alpha/beta-Hydrolases"/>
    <property type="match status" value="1"/>
</dbReference>
<dbReference type="PANTHER" id="PTHR42776">
    <property type="entry name" value="SERINE PEPTIDASE S9 FAMILY MEMBER"/>
    <property type="match status" value="1"/>
</dbReference>
<dbReference type="PANTHER" id="PTHR42776:SF27">
    <property type="entry name" value="DIPEPTIDYL PEPTIDASE FAMILY MEMBER 6"/>
    <property type="match status" value="1"/>
</dbReference>
<organism evidence="3 4">
    <name type="scientific">Chitinophaga silvisoli</name>
    <dbReference type="NCBI Taxonomy" id="2291814"/>
    <lineage>
        <taxon>Bacteria</taxon>
        <taxon>Pseudomonadati</taxon>
        <taxon>Bacteroidota</taxon>
        <taxon>Chitinophagia</taxon>
        <taxon>Chitinophagales</taxon>
        <taxon>Chitinophagaceae</taxon>
        <taxon>Chitinophaga</taxon>
    </lineage>
</organism>
<dbReference type="GO" id="GO:0006508">
    <property type="term" value="P:proteolysis"/>
    <property type="evidence" value="ECO:0007669"/>
    <property type="project" value="InterPro"/>
</dbReference>
<dbReference type="AlphaFoldDB" id="A0A3E1P3F4"/>